<name>A0A7S3IVF9_9SPIT</name>
<organism evidence="1">
    <name type="scientific">Strombidium inclinatum</name>
    <dbReference type="NCBI Taxonomy" id="197538"/>
    <lineage>
        <taxon>Eukaryota</taxon>
        <taxon>Sar</taxon>
        <taxon>Alveolata</taxon>
        <taxon>Ciliophora</taxon>
        <taxon>Intramacronucleata</taxon>
        <taxon>Spirotrichea</taxon>
        <taxon>Oligotrichia</taxon>
        <taxon>Strombidiidae</taxon>
        <taxon>Strombidium</taxon>
    </lineage>
</organism>
<sequence>MAYLKDLTSEPDYQGLTYDGQVWSEMTTLGGWGDLSIQPHDNSVQEATYNFGVYGGAASKINGAGVDTNSAECVDRVMAISIYNPSSTAYQASFTAKKGGLGLQTEALVPPTFDSAVFKAMGALTASAVLASLI</sequence>
<protein>
    <submittedName>
        <fullName evidence="1">Uncharacterized protein</fullName>
    </submittedName>
</protein>
<dbReference type="EMBL" id="HBIH01031201">
    <property type="protein sequence ID" value="CAE0331846.1"/>
    <property type="molecule type" value="Transcribed_RNA"/>
</dbReference>
<proteinExistence type="predicted"/>
<gene>
    <name evidence="1" type="ORF">SINC0208_LOCUS12482</name>
</gene>
<accession>A0A7S3IVF9</accession>
<dbReference type="AlphaFoldDB" id="A0A7S3IVF9"/>
<evidence type="ECO:0000313" key="1">
    <source>
        <dbReference type="EMBL" id="CAE0331846.1"/>
    </source>
</evidence>
<reference evidence="1" key="1">
    <citation type="submission" date="2021-01" db="EMBL/GenBank/DDBJ databases">
        <authorList>
            <person name="Corre E."/>
            <person name="Pelletier E."/>
            <person name="Niang G."/>
            <person name="Scheremetjew M."/>
            <person name="Finn R."/>
            <person name="Kale V."/>
            <person name="Holt S."/>
            <person name="Cochrane G."/>
            <person name="Meng A."/>
            <person name="Brown T."/>
            <person name="Cohen L."/>
        </authorList>
    </citation>
    <scope>NUCLEOTIDE SEQUENCE</scope>
    <source>
        <strain evidence="1">S3</strain>
    </source>
</reference>